<evidence type="ECO:0008006" key="4">
    <source>
        <dbReference type="Google" id="ProtNLM"/>
    </source>
</evidence>
<feature type="region of interest" description="Disordered" evidence="1">
    <location>
        <begin position="445"/>
        <end position="515"/>
    </location>
</feature>
<dbReference type="Proteomes" id="UP000823872">
    <property type="component" value="Chromosome D1"/>
</dbReference>
<name>A0ABI8ARI2_FELCA</name>
<evidence type="ECO:0000313" key="3">
    <source>
        <dbReference type="Proteomes" id="UP000823872"/>
    </source>
</evidence>
<feature type="compositionally biased region" description="Low complexity" evidence="1">
    <location>
        <begin position="67"/>
        <end position="88"/>
    </location>
</feature>
<dbReference type="Ensembl" id="ENSFCTT00005093286.1">
    <property type="protein sequence ID" value="ENSFCTP00005061893.1"/>
    <property type="gene ID" value="ENSFCTG00005033917.1"/>
</dbReference>
<dbReference type="Ensembl" id="ENSFCTT00005093283.1">
    <property type="protein sequence ID" value="ENSFCTP00005061890.1"/>
    <property type="gene ID" value="ENSFCTG00005033917.1"/>
</dbReference>
<feature type="compositionally biased region" description="Basic and acidic residues" evidence="1">
    <location>
        <begin position="280"/>
        <end position="294"/>
    </location>
</feature>
<organism evidence="2 3">
    <name type="scientific">Felis catus</name>
    <name type="common">Cat</name>
    <name type="synonym">Felis silvestris catus</name>
    <dbReference type="NCBI Taxonomy" id="9685"/>
    <lineage>
        <taxon>Eukaryota</taxon>
        <taxon>Metazoa</taxon>
        <taxon>Chordata</taxon>
        <taxon>Craniata</taxon>
        <taxon>Vertebrata</taxon>
        <taxon>Euteleostomi</taxon>
        <taxon>Mammalia</taxon>
        <taxon>Eutheria</taxon>
        <taxon>Laurasiatheria</taxon>
        <taxon>Carnivora</taxon>
        <taxon>Feliformia</taxon>
        <taxon>Felidae</taxon>
        <taxon>Felinae</taxon>
        <taxon>Felis</taxon>
    </lineage>
</organism>
<reference evidence="2" key="4">
    <citation type="submission" date="2025-05" db="UniProtKB">
        <authorList>
            <consortium name="Ensembl"/>
        </authorList>
    </citation>
    <scope>IDENTIFICATION</scope>
    <source>
        <strain evidence="2">breed Abyssinian</strain>
    </source>
</reference>
<proteinExistence type="predicted"/>
<reference evidence="2" key="1">
    <citation type="journal article" date="2007" name="Genome Res.">
        <title>Initial sequence and comparative analysis of the cat genome.</title>
        <authorList>
            <person name="Pontius J.U."/>
            <person name="Mullikin J.C."/>
            <person name="Smith D.R."/>
            <person name="Lindblad-Toh K."/>
            <person name="Gnerre S."/>
            <person name="Clamp M."/>
            <person name="Chang J."/>
            <person name="Stephens R."/>
            <person name="Neelam B."/>
            <person name="Volfovsky N."/>
            <person name="Schaffer A.A."/>
            <person name="Agarwala R."/>
            <person name="Narfstrom K."/>
            <person name="Murphy W.J."/>
            <person name="Giger U."/>
            <person name="Roca A.L."/>
            <person name="Antunes A."/>
            <person name="Menotti-Raymond M."/>
            <person name="Yuhki N."/>
            <person name="Pecon-Slattery J."/>
            <person name="Johnson W.E."/>
            <person name="Bourque G."/>
            <person name="Tesler G."/>
            <person name="O'Brien S.J."/>
        </authorList>
    </citation>
    <scope>NUCLEOTIDE SEQUENCE [LARGE SCALE GENOMIC DNA]</scope>
    <source>
        <strain evidence="2">Abyssinian</strain>
    </source>
</reference>
<reference evidence="3" key="3">
    <citation type="submission" date="2021-02" db="EMBL/GenBank/DDBJ databases">
        <title>Safari Cat Assemblies.</title>
        <authorList>
            <person name="Bredemeyer K.R."/>
            <person name="Murphy W.J."/>
        </authorList>
    </citation>
    <scope>NUCLEOTIDE SEQUENCE [LARGE SCALE GENOMIC DNA]</scope>
</reference>
<dbReference type="Ensembl" id="ENSFCTT00005093282.1">
    <property type="protein sequence ID" value="ENSFCTP00005061889.1"/>
    <property type="gene ID" value="ENSFCTG00005033917.1"/>
</dbReference>
<feature type="region of interest" description="Disordered" evidence="1">
    <location>
        <begin position="197"/>
        <end position="228"/>
    </location>
</feature>
<feature type="region of interest" description="Disordered" evidence="1">
    <location>
        <begin position="244"/>
        <end position="297"/>
    </location>
</feature>
<dbReference type="Ensembl" id="ENSFCTT00005093287.1">
    <property type="protein sequence ID" value="ENSFCTP00005061894.1"/>
    <property type="gene ID" value="ENSFCTG00005033917.1"/>
</dbReference>
<reference evidence="2" key="2">
    <citation type="submission" date="2011-09" db="EMBL/GenBank/DDBJ databases">
        <title>Sequence assembly of the Felis catus genome version 6.2.</title>
        <authorList>
            <person name="Hillier L.W."/>
            <person name="Warren W."/>
            <person name="Obrien S."/>
            <person name="Wilson R.K."/>
        </authorList>
    </citation>
    <scope>NUCLEOTIDE SEQUENCE [LARGE SCALE GENOMIC DNA]</scope>
    <source>
        <strain evidence="2">Abyssinian</strain>
    </source>
</reference>
<feature type="compositionally biased region" description="Low complexity" evidence="1">
    <location>
        <begin position="27"/>
        <end position="43"/>
    </location>
</feature>
<feature type="compositionally biased region" description="Pro residues" evidence="1">
    <location>
        <begin position="112"/>
        <end position="127"/>
    </location>
</feature>
<feature type="compositionally biased region" description="Basic and acidic residues" evidence="1">
    <location>
        <begin position="148"/>
        <end position="163"/>
    </location>
</feature>
<evidence type="ECO:0000256" key="1">
    <source>
        <dbReference type="SAM" id="MobiDB-lite"/>
    </source>
</evidence>
<feature type="compositionally biased region" description="Basic residues" evidence="1">
    <location>
        <begin position="205"/>
        <end position="214"/>
    </location>
</feature>
<evidence type="ECO:0000313" key="2">
    <source>
        <dbReference type="Ensembl" id="ENSFCTP00005061887.1"/>
    </source>
</evidence>
<feature type="region of interest" description="Disordered" evidence="1">
    <location>
        <begin position="1"/>
        <end position="164"/>
    </location>
</feature>
<accession>A0ABI8ARI2</accession>
<sequence>ITPRGRGNLPTVPLRRQSGRLGPWCPLPALSAPSAPLSQAPLPTRGPRRGPESAVGAARRLSRGPRRPAASRSPHPRSPCSRFRFRSALGTTPPRTRLLALPGAEPLQPRSPTSPAPGPAAPSPVLTPHPVHVGRHGRSRRRLRPHKGVREARGGRARLEAKPRARGWRFAEVSVGPAQPAPPLPQPSRFIPARAVAAAATASRPGRRGQRRSARPLPEQARLPPDRSQVLTLPALAEPHQTLGSAGRREGLPCPPWVSPPSGTPSADPENKARRSAQVGERDPRDRLLPEKVRLPPANRGPALGYFRCSSAPPPRAGEVLGLTLSSPEPLNSACGREKTRAPLRSAGLFASGFACYLHEWPTLPYSFQTPLFLHRHPHRAPEAPSRAPQKDWEATLLLVYCPSAGGRSQGPGWGCPAQPAGLYSVCGVPFAPSRETRDRECLEVEEKSAPGPGGFGWAGPRRRAGGSPPAAVRHRERRRGTGRGFERAWRAPAPRPQRPALATGRCWRPCRPAR</sequence>
<dbReference type="Ensembl" id="ENSFCTT00005093280.1">
    <property type="protein sequence ID" value="ENSFCTP00005061887.1"/>
    <property type="gene ID" value="ENSFCTG00005033917.1"/>
</dbReference>
<feature type="compositionally biased region" description="Basic residues" evidence="1">
    <location>
        <begin position="132"/>
        <end position="147"/>
    </location>
</feature>
<keyword evidence="3" id="KW-1185">Reference proteome</keyword>
<feature type="compositionally biased region" description="Basic residues" evidence="1">
    <location>
        <begin position="473"/>
        <end position="482"/>
    </location>
</feature>
<protein>
    <recommendedName>
        <fullName evidence="4">Basic proline-rich protein-like</fullName>
    </recommendedName>
</protein>
<feature type="compositionally biased region" description="Pro residues" evidence="1">
    <location>
        <begin position="253"/>
        <end position="263"/>
    </location>
</feature>